<accession>A0ABD3K7M4</accession>
<keyword evidence="1" id="KW-0472">Membrane</keyword>
<proteinExistence type="predicted"/>
<sequence length="76" mass="7515">MAPAATAFNLVLLATYVVAVALLSAPAATRVSAQGLEPAPSPAISLDTGSALSLGVSGAAILCSFLLAMLHLFFGN</sequence>
<organism evidence="3 4">
    <name type="scientific">Eucalyptus globulus</name>
    <name type="common">Tasmanian blue gum</name>
    <dbReference type="NCBI Taxonomy" id="34317"/>
    <lineage>
        <taxon>Eukaryota</taxon>
        <taxon>Viridiplantae</taxon>
        <taxon>Streptophyta</taxon>
        <taxon>Embryophyta</taxon>
        <taxon>Tracheophyta</taxon>
        <taxon>Spermatophyta</taxon>
        <taxon>Magnoliopsida</taxon>
        <taxon>eudicotyledons</taxon>
        <taxon>Gunneridae</taxon>
        <taxon>Pentapetalae</taxon>
        <taxon>rosids</taxon>
        <taxon>malvids</taxon>
        <taxon>Myrtales</taxon>
        <taxon>Myrtaceae</taxon>
        <taxon>Myrtoideae</taxon>
        <taxon>Eucalypteae</taxon>
        <taxon>Eucalyptus</taxon>
    </lineage>
</organism>
<feature type="signal peptide" evidence="2">
    <location>
        <begin position="1"/>
        <end position="19"/>
    </location>
</feature>
<evidence type="ECO:0000313" key="3">
    <source>
        <dbReference type="EMBL" id="KAL3732716.1"/>
    </source>
</evidence>
<evidence type="ECO:0000256" key="2">
    <source>
        <dbReference type="SAM" id="SignalP"/>
    </source>
</evidence>
<dbReference type="Proteomes" id="UP001634007">
    <property type="component" value="Unassembled WGS sequence"/>
</dbReference>
<gene>
    <name evidence="3" type="ORF">ACJRO7_029378</name>
</gene>
<keyword evidence="2" id="KW-0732">Signal</keyword>
<comment type="caution">
    <text evidence="3">The sequence shown here is derived from an EMBL/GenBank/DDBJ whole genome shotgun (WGS) entry which is preliminary data.</text>
</comment>
<evidence type="ECO:0000313" key="4">
    <source>
        <dbReference type="Proteomes" id="UP001634007"/>
    </source>
</evidence>
<reference evidence="3 4" key="1">
    <citation type="submission" date="2024-11" db="EMBL/GenBank/DDBJ databases">
        <title>Chromosome-level genome assembly of Eucalyptus globulus Labill. provides insights into its genome evolution.</title>
        <authorList>
            <person name="Li X."/>
        </authorList>
    </citation>
    <scope>NUCLEOTIDE SEQUENCE [LARGE SCALE GENOMIC DNA]</scope>
    <source>
        <strain evidence="3">CL2024</strain>
        <tissue evidence="3">Fresh tender leaves</tissue>
    </source>
</reference>
<keyword evidence="1" id="KW-0812">Transmembrane</keyword>
<protein>
    <submittedName>
        <fullName evidence="3">Uncharacterized protein</fullName>
    </submittedName>
</protein>
<name>A0ABD3K7M4_EUCGL</name>
<keyword evidence="4" id="KW-1185">Reference proteome</keyword>
<dbReference type="AlphaFoldDB" id="A0ABD3K7M4"/>
<feature type="transmembrane region" description="Helical" evidence="1">
    <location>
        <begin position="49"/>
        <end position="74"/>
    </location>
</feature>
<dbReference type="EMBL" id="JBJKBG010000007">
    <property type="protein sequence ID" value="KAL3732716.1"/>
    <property type="molecule type" value="Genomic_DNA"/>
</dbReference>
<evidence type="ECO:0000256" key="1">
    <source>
        <dbReference type="SAM" id="Phobius"/>
    </source>
</evidence>
<keyword evidence="1" id="KW-1133">Transmembrane helix</keyword>
<feature type="chain" id="PRO_5044818372" evidence="2">
    <location>
        <begin position="20"/>
        <end position="76"/>
    </location>
</feature>